<proteinExistence type="predicted"/>
<dbReference type="AlphaFoldDB" id="A0A834MXK4"/>
<accession>A0A834MXK4</accession>
<reference evidence="1" key="1">
    <citation type="journal article" date="2020" name="G3 (Bethesda)">
        <title>High-Quality Assemblies for Three Invasive Social Wasps from the &lt;i&gt;Vespula&lt;/i&gt; Genus.</title>
        <authorList>
            <person name="Harrop T.W.R."/>
            <person name="Guhlin J."/>
            <person name="McLaughlin G.M."/>
            <person name="Permina E."/>
            <person name="Stockwell P."/>
            <person name="Gilligan J."/>
            <person name="Le Lec M.F."/>
            <person name="Gruber M.A.M."/>
            <person name="Quinn O."/>
            <person name="Lovegrove M."/>
            <person name="Duncan E.J."/>
            <person name="Remnant E.J."/>
            <person name="Van Eeckhoven J."/>
            <person name="Graham B."/>
            <person name="Knapp R.A."/>
            <person name="Langford K.W."/>
            <person name="Kronenberg Z."/>
            <person name="Press M.O."/>
            <person name="Eacker S.M."/>
            <person name="Wilson-Rankin E.E."/>
            <person name="Purcell J."/>
            <person name="Lester P.J."/>
            <person name="Dearden P.K."/>
        </authorList>
    </citation>
    <scope>NUCLEOTIDE SEQUENCE</scope>
    <source>
        <strain evidence="1">Marl-1</strain>
    </source>
</reference>
<evidence type="ECO:0000313" key="2">
    <source>
        <dbReference type="Proteomes" id="UP000614350"/>
    </source>
</evidence>
<sequence length="90" mass="9811">MPKFCIRRRKEACPTAVFQAVYEIQLTLEPWGTERGHKGAPSRAISTAHCPMAVAHNGDPVQLGPFPNVHGHPLYLGSDRPPVLADTKLG</sequence>
<protein>
    <submittedName>
        <fullName evidence="1">Uncharacterized protein</fullName>
    </submittedName>
</protein>
<evidence type="ECO:0000313" key="1">
    <source>
        <dbReference type="EMBL" id="KAF7388980.1"/>
    </source>
</evidence>
<dbReference type="Proteomes" id="UP000614350">
    <property type="component" value="Unassembled WGS sequence"/>
</dbReference>
<comment type="caution">
    <text evidence="1">The sequence shown here is derived from an EMBL/GenBank/DDBJ whole genome shotgun (WGS) entry which is preliminary data.</text>
</comment>
<dbReference type="EMBL" id="JACSEA010000011">
    <property type="protein sequence ID" value="KAF7388980.1"/>
    <property type="molecule type" value="Genomic_DNA"/>
</dbReference>
<gene>
    <name evidence="1" type="ORF">HZH66_010117</name>
</gene>
<keyword evidence="2" id="KW-1185">Reference proteome</keyword>
<organism evidence="1 2">
    <name type="scientific">Vespula vulgaris</name>
    <name type="common">Yellow jacket</name>
    <name type="synonym">Wasp</name>
    <dbReference type="NCBI Taxonomy" id="7454"/>
    <lineage>
        <taxon>Eukaryota</taxon>
        <taxon>Metazoa</taxon>
        <taxon>Ecdysozoa</taxon>
        <taxon>Arthropoda</taxon>
        <taxon>Hexapoda</taxon>
        <taxon>Insecta</taxon>
        <taxon>Pterygota</taxon>
        <taxon>Neoptera</taxon>
        <taxon>Endopterygota</taxon>
        <taxon>Hymenoptera</taxon>
        <taxon>Apocrita</taxon>
        <taxon>Aculeata</taxon>
        <taxon>Vespoidea</taxon>
        <taxon>Vespidae</taxon>
        <taxon>Vespinae</taxon>
        <taxon>Vespula</taxon>
    </lineage>
</organism>
<name>A0A834MXK4_VESVU</name>